<keyword evidence="2" id="KW-1185">Reference proteome</keyword>
<dbReference type="OrthoDB" id="40712at2157"/>
<name>A0A2U9IMT7_9CREN</name>
<organism evidence="1 2">
    <name type="scientific">Acidianus sulfidivorans JP7</name>
    <dbReference type="NCBI Taxonomy" id="619593"/>
    <lineage>
        <taxon>Archaea</taxon>
        <taxon>Thermoproteota</taxon>
        <taxon>Thermoprotei</taxon>
        <taxon>Sulfolobales</taxon>
        <taxon>Sulfolobaceae</taxon>
        <taxon>Acidianus</taxon>
    </lineage>
</organism>
<accession>A0A2U9IMT7</accession>
<protein>
    <submittedName>
        <fullName evidence="1">Uncharacterized protein</fullName>
    </submittedName>
</protein>
<dbReference type="RefSeq" id="WP_110380231.1">
    <property type="nucleotide sequence ID" value="NZ_CP029288.2"/>
</dbReference>
<dbReference type="GeneID" id="36837724"/>
<dbReference type="KEGG" id="asul:DFR86_07105"/>
<proteinExistence type="predicted"/>
<dbReference type="Proteomes" id="UP000248410">
    <property type="component" value="Chromosome"/>
</dbReference>
<gene>
    <name evidence="1" type="ORF">DFR86_07105</name>
</gene>
<evidence type="ECO:0000313" key="1">
    <source>
        <dbReference type="EMBL" id="AWR97341.1"/>
    </source>
</evidence>
<sequence length="84" mass="10262">MLDVRDMLIKIIKQIDPNFDETSLDIKFIQEYKNRFDTFGQFKDDKGIYEFALSFDTKGKIHRQHINMIQTLKFREELEKKMRE</sequence>
<evidence type="ECO:0000313" key="2">
    <source>
        <dbReference type="Proteomes" id="UP000248410"/>
    </source>
</evidence>
<dbReference type="AlphaFoldDB" id="A0A2U9IMT7"/>
<dbReference type="EMBL" id="CP029288">
    <property type="protein sequence ID" value="AWR97341.1"/>
    <property type="molecule type" value="Genomic_DNA"/>
</dbReference>
<reference evidence="1 2" key="1">
    <citation type="submission" date="2018-05" db="EMBL/GenBank/DDBJ databases">
        <title>Complete Genome Sequences of Extremely Thermoacidophilic, Metal-Mobilizing Type-Strain Members of the Archaeal Family Sulfolobaceae: Acidianus brierleyi DSM-1651T, Acidianus sulfidivorans DSM-18786T, Metallosphaera hakonensis DSM-7519T, and Metallosphaera prunae DSM-10039T.</title>
        <authorList>
            <person name="Counts J.A."/>
            <person name="Kelly R.M."/>
        </authorList>
    </citation>
    <scope>NUCLEOTIDE SEQUENCE [LARGE SCALE GENOMIC DNA]</scope>
    <source>
        <strain evidence="1 2">JP7</strain>
    </source>
</reference>